<dbReference type="PANTHER" id="PTHR43140">
    <property type="entry name" value="TYPE-1 RESTRICTION ENZYME ECOKI SPECIFICITY PROTEIN"/>
    <property type="match status" value="1"/>
</dbReference>
<evidence type="ECO:0000313" key="5">
    <source>
        <dbReference type="EMBL" id="NLR63026.1"/>
    </source>
</evidence>
<dbReference type="SUPFAM" id="SSF116734">
    <property type="entry name" value="DNA methylase specificity domain"/>
    <property type="match status" value="2"/>
</dbReference>
<evidence type="ECO:0000313" key="6">
    <source>
        <dbReference type="Proteomes" id="UP000570474"/>
    </source>
</evidence>
<evidence type="ECO:0000259" key="4">
    <source>
        <dbReference type="Pfam" id="PF01420"/>
    </source>
</evidence>
<dbReference type="Proteomes" id="UP000570474">
    <property type="component" value="Unassembled WGS sequence"/>
</dbReference>
<dbReference type="Gene3D" id="3.90.220.20">
    <property type="entry name" value="DNA methylase specificity domains"/>
    <property type="match status" value="2"/>
</dbReference>
<dbReference type="CDD" id="cd17260">
    <property type="entry name" value="RMtype1_S_EcoEI-TRD1-CR1_like"/>
    <property type="match status" value="1"/>
</dbReference>
<comment type="similarity">
    <text evidence="1">Belongs to the type-I restriction system S methylase family.</text>
</comment>
<dbReference type="InterPro" id="IPR000055">
    <property type="entry name" value="Restrct_endonuc_typeI_TRD"/>
</dbReference>
<organism evidence="5 6">
    <name type="scientific">Chitinophaga varians</name>
    <dbReference type="NCBI Taxonomy" id="2202339"/>
    <lineage>
        <taxon>Bacteria</taxon>
        <taxon>Pseudomonadati</taxon>
        <taxon>Bacteroidota</taxon>
        <taxon>Chitinophagia</taxon>
        <taxon>Chitinophagales</taxon>
        <taxon>Chitinophagaceae</taxon>
        <taxon>Chitinophaga</taxon>
    </lineage>
</organism>
<protein>
    <recommendedName>
        <fullName evidence="4">Type I restriction modification DNA specificity domain-containing protein</fullName>
    </recommendedName>
</protein>
<dbReference type="GO" id="GO:0009307">
    <property type="term" value="P:DNA restriction-modification system"/>
    <property type="evidence" value="ECO:0007669"/>
    <property type="project" value="UniProtKB-KW"/>
</dbReference>
<keyword evidence="2" id="KW-0680">Restriction system</keyword>
<keyword evidence="6" id="KW-1185">Reference proteome</keyword>
<dbReference type="AlphaFoldDB" id="A0A847RIL7"/>
<evidence type="ECO:0000256" key="1">
    <source>
        <dbReference type="ARBA" id="ARBA00010923"/>
    </source>
</evidence>
<gene>
    <name evidence="5" type="ORF">HGH92_01790</name>
</gene>
<dbReference type="PANTHER" id="PTHR43140:SF1">
    <property type="entry name" value="TYPE I RESTRICTION ENZYME ECOKI SPECIFICITY SUBUNIT"/>
    <property type="match status" value="1"/>
</dbReference>
<reference evidence="5 6" key="1">
    <citation type="submission" date="2020-04" db="EMBL/GenBank/DDBJ databases">
        <authorList>
            <person name="Yin C."/>
        </authorList>
    </citation>
    <scope>NUCLEOTIDE SEQUENCE [LARGE SCALE GENOMIC DNA]</scope>
    <source>
        <strain evidence="5 6">Ae27</strain>
    </source>
</reference>
<sequence>MQETYSTYNPTSIPWLPEMPEHWEVRKVKHLFKERSEKGFPDEPLLAATQTKGVVRKEDYETRTVTAQKDFHLLKLVRKEDFVISLRSFQGGIEYAWHQGIISPAYSIFYERKDADTYKGYFKHLFKSYPFINSLTLFVTGIREGQNIDYTAFRDATLPLPPYEEQTAIAHYLDAKTEQINRFIEKKERLIALLKEQKKAFINEILNEGEDIYPTIRVKFVGKVNPTKSSSTLKIDDSDNVVFLPMEKVSENGKIDCSILKPTLELKNGFTFFEKGDIIVAKITPCFENGKGALLSNLLTPYGFGSTEFHTVRAYTKKVNPEYLWWILHSEAFLSLGEYFMEGSAGQKRVPVEFVKNYLAVIPSIQKQNEVLCRIKFETDRIDTTIQRIQTEIQKVKELKQSLIAEVVTGKIKVV</sequence>
<dbReference type="EMBL" id="JABAIA010000001">
    <property type="protein sequence ID" value="NLR63026.1"/>
    <property type="molecule type" value="Genomic_DNA"/>
</dbReference>
<evidence type="ECO:0000256" key="2">
    <source>
        <dbReference type="ARBA" id="ARBA00022747"/>
    </source>
</evidence>
<name>A0A847RIL7_9BACT</name>
<feature type="domain" description="Type I restriction modification DNA specificity" evidence="4">
    <location>
        <begin position="20"/>
        <end position="184"/>
    </location>
</feature>
<proteinExistence type="inferred from homology"/>
<dbReference type="GO" id="GO:0003677">
    <property type="term" value="F:DNA binding"/>
    <property type="evidence" value="ECO:0007669"/>
    <property type="project" value="UniProtKB-KW"/>
</dbReference>
<comment type="caution">
    <text evidence="5">The sequence shown here is derived from an EMBL/GenBank/DDBJ whole genome shotgun (WGS) entry which is preliminary data.</text>
</comment>
<evidence type="ECO:0000256" key="3">
    <source>
        <dbReference type="ARBA" id="ARBA00023125"/>
    </source>
</evidence>
<dbReference type="Pfam" id="PF01420">
    <property type="entry name" value="Methylase_S"/>
    <property type="match status" value="1"/>
</dbReference>
<dbReference type="InterPro" id="IPR051212">
    <property type="entry name" value="Type-I_RE_S_subunit"/>
</dbReference>
<dbReference type="RefSeq" id="WP_168869048.1">
    <property type="nucleotide sequence ID" value="NZ_JABAIA010000001.1"/>
</dbReference>
<accession>A0A847RIL7</accession>
<keyword evidence="3" id="KW-0238">DNA-binding</keyword>
<dbReference type="InterPro" id="IPR044946">
    <property type="entry name" value="Restrct_endonuc_typeI_TRD_sf"/>
</dbReference>